<name>A0A8H4VRN5_9AGAR</name>
<evidence type="ECO:0000256" key="3">
    <source>
        <dbReference type="ARBA" id="ARBA00022490"/>
    </source>
</evidence>
<dbReference type="GO" id="GO:0051321">
    <property type="term" value="P:meiotic cell cycle"/>
    <property type="evidence" value="ECO:0007669"/>
    <property type="project" value="TreeGrafter"/>
</dbReference>
<evidence type="ECO:0000256" key="4">
    <source>
        <dbReference type="ARBA" id="ARBA00022701"/>
    </source>
</evidence>
<dbReference type="GO" id="GO:0000922">
    <property type="term" value="C:spindle pole"/>
    <property type="evidence" value="ECO:0007669"/>
    <property type="project" value="InterPro"/>
</dbReference>
<dbReference type="Pfam" id="PF17681">
    <property type="entry name" value="GCP_N_terminal"/>
    <property type="match status" value="1"/>
</dbReference>
<organism evidence="10 11">
    <name type="scientific">Agrocybe pediades</name>
    <dbReference type="NCBI Taxonomy" id="84607"/>
    <lineage>
        <taxon>Eukaryota</taxon>
        <taxon>Fungi</taxon>
        <taxon>Dikarya</taxon>
        <taxon>Basidiomycota</taxon>
        <taxon>Agaricomycotina</taxon>
        <taxon>Agaricomycetes</taxon>
        <taxon>Agaricomycetidae</taxon>
        <taxon>Agaricales</taxon>
        <taxon>Agaricineae</taxon>
        <taxon>Strophariaceae</taxon>
        <taxon>Agrocybe</taxon>
    </lineage>
</organism>
<feature type="compositionally biased region" description="Polar residues" evidence="7">
    <location>
        <begin position="31"/>
        <end position="40"/>
    </location>
</feature>
<keyword evidence="6" id="KW-0175">Coiled coil</keyword>
<feature type="region of interest" description="Disordered" evidence="7">
    <location>
        <begin position="1"/>
        <end position="72"/>
    </location>
</feature>
<feature type="compositionally biased region" description="Low complexity" evidence="7">
    <location>
        <begin position="263"/>
        <end position="276"/>
    </location>
</feature>
<feature type="region of interest" description="Disordered" evidence="7">
    <location>
        <begin position="1019"/>
        <end position="1082"/>
    </location>
</feature>
<dbReference type="CDD" id="cd22572">
    <property type="entry name" value="GCP5_NTD"/>
    <property type="match status" value="1"/>
</dbReference>
<dbReference type="InterPro" id="IPR040457">
    <property type="entry name" value="GCP_C"/>
</dbReference>
<dbReference type="EMBL" id="JAACJL010000016">
    <property type="protein sequence ID" value="KAF4619918.1"/>
    <property type="molecule type" value="Genomic_DNA"/>
</dbReference>
<dbReference type="InterPro" id="IPR007259">
    <property type="entry name" value="GCP"/>
</dbReference>
<dbReference type="Pfam" id="PF04130">
    <property type="entry name" value="GCP_C_terminal"/>
    <property type="match status" value="1"/>
</dbReference>
<protein>
    <recommendedName>
        <fullName evidence="12">Spindle pole body component</fullName>
    </recommendedName>
</protein>
<dbReference type="InterPro" id="IPR042241">
    <property type="entry name" value="GCP_C_sf"/>
</dbReference>
<feature type="region of interest" description="Disordered" evidence="7">
    <location>
        <begin position="230"/>
        <end position="293"/>
    </location>
</feature>
<evidence type="ECO:0000256" key="7">
    <source>
        <dbReference type="SAM" id="MobiDB-lite"/>
    </source>
</evidence>
<feature type="compositionally biased region" description="Low complexity" evidence="7">
    <location>
        <begin position="42"/>
        <end position="52"/>
    </location>
</feature>
<dbReference type="GO" id="GO:0007020">
    <property type="term" value="P:microtubule nucleation"/>
    <property type="evidence" value="ECO:0007669"/>
    <property type="project" value="InterPro"/>
</dbReference>
<evidence type="ECO:0008006" key="12">
    <source>
        <dbReference type="Google" id="ProtNLM"/>
    </source>
</evidence>
<evidence type="ECO:0000256" key="1">
    <source>
        <dbReference type="ARBA" id="ARBA00004245"/>
    </source>
</evidence>
<dbReference type="GO" id="GO:0000930">
    <property type="term" value="C:gamma-tubulin complex"/>
    <property type="evidence" value="ECO:0007669"/>
    <property type="project" value="TreeGrafter"/>
</dbReference>
<dbReference type="GO" id="GO:0000278">
    <property type="term" value="P:mitotic cell cycle"/>
    <property type="evidence" value="ECO:0007669"/>
    <property type="project" value="TreeGrafter"/>
</dbReference>
<dbReference type="GO" id="GO:0051011">
    <property type="term" value="F:microtubule minus-end binding"/>
    <property type="evidence" value="ECO:0007669"/>
    <property type="project" value="TreeGrafter"/>
</dbReference>
<dbReference type="InterPro" id="IPR059169">
    <property type="entry name" value="GCP5_N_ext"/>
</dbReference>
<keyword evidence="5" id="KW-0206">Cytoskeleton</keyword>
<dbReference type="Gene3D" id="1.20.120.1900">
    <property type="entry name" value="Gamma-tubulin complex, C-terminal domain"/>
    <property type="match status" value="1"/>
</dbReference>
<comment type="subcellular location">
    <subcellularLocation>
        <location evidence="1">Cytoplasm</location>
        <location evidence="1">Cytoskeleton</location>
    </subcellularLocation>
</comment>
<keyword evidence="3" id="KW-0963">Cytoplasm</keyword>
<dbReference type="PANTHER" id="PTHR19302">
    <property type="entry name" value="GAMMA TUBULIN COMPLEX PROTEIN"/>
    <property type="match status" value="1"/>
</dbReference>
<dbReference type="GO" id="GO:0005874">
    <property type="term" value="C:microtubule"/>
    <property type="evidence" value="ECO:0007669"/>
    <property type="project" value="UniProtKB-KW"/>
</dbReference>
<sequence>MIPASSSSSLSVKSQSSRPSSSLQSRPPSRNTAPRPSSSIGAARPASSASTRPHSRFSLRPNSRQARSRLIPQCQTLVTQMTGMKEEDDPEDESFREAVDYVVRSLETSTINKAAASVDLSVIERRISGLALKARINSQEIFGEALQTAYDKLKKNVEERENDLDQDIKASRLPDHLQFLLELSRPPTEVTLMKAQTFLDNIANPPPTEHTLTWADILAEEPFEGEHWEGVYDQKDGGDWTSTPSLSPLSSDDRPLDDDDSSVEYSVPSSDSTTSEPPERMDDSRPAKPYVPHSCENRKQFEELRARQYWRDDWHSDASPNPTFDVNDPSTLGPTISRALAEATGMKDAQAMLRPEHYIDEVDMTREILMSLQGNNTTILRWNGIAFEMLPNAPRLVHLSLASQQSIIMSLARTASIVQNLRRFTATVFSASFANKQTNNRKVTTTRTCEAFADAIDEATRELNAWCAAREEAICRAYAGIDTEPLVVTLLETEGAIRDRYGTVFEVLPEIIQTIFQIRPGEDLSRFDLSATLLRQPAALTAQLLDTLFLNVQQHMERRDNITSDALTRVFLRTAGPIWSMVGKWLKDGMGLGLGVGSGRKPDMADELDEEFFIENNGLGSGIMGVGLLDPEFWQEGYALRERTTPSGEDGTEGQASGQSRSRRVIPLFLEHVADMVLSAGKAVGLMRALGAPLSSNVFDGRKTFADLVSSVALDGGEKSKALGLFSVSIDTLSRLIYDTLLPHCQNTGSQLVKVLVEDCFLWKHLQAIEDLFLMRKGEVIPHFMDVLFMKMDSNQPWGDFYVLNTAFSDVVEANLNAGGKEWINASLVRLSYRGSREKDRTIRRTVKAIDGLALEYAVPFPLTYIFQPKIIEGYSDIFVFLLQIHRAKNALERILVRDERGKDKQLREELKVLYAMRSRLSWFIITLLNFLTTYVIHAEVMRFHTVFRQAESLDDMICFHDEHLEKIRGRCLLKPNTTALHRAILSILDMCLHFGDGFVDFAGSSATLDLSRQSINVKRHRSRRQERQNRNVVSFSQNRDHDWRSSDEDEEEEEEDIMDSEDGGRIKEPPEPSFSLGSSVMTQDEGFPARVGKMSSELDGLIRFIRRGVESLAGGTSEAAPAFGVLAFSLEDWDM</sequence>
<dbReference type="InterPro" id="IPR041470">
    <property type="entry name" value="GCP_N"/>
</dbReference>
<evidence type="ECO:0000259" key="9">
    <source>
        <dbReference type="Pfam" id="PF17681"/>
    </source>
</evidence>
<evidence type="ECO:0000313" key="10">
    <source>
        <dbReference type="EMBL" id="KAF4619918.1"/>
    </source>
</evidence>
<evidence type="ECO:0000256" key="6">
    <source>
        <dbReference type="SAM" id="Coils"/>
    </source>
</evidence>
<dbReference type="GO" id="GO:0051225">
    <property type="term" value="P:spindle assembly"/>
    <property type="evidence" value="ECO:0007669"/>
    <property type="project" value="TreeGrafter"/>
</dbReference>
<keyword evidence="11" id="KW-1185">Reference proteome</keyword>
<evidence type="ECO:0000256" key="5">
    <source>
        <dbReference type="ARBA" id="ARBA00023212"/>
    </source>
</evidence>
<feature type="compositionally biased region" description="Basic and acidic residues" evidence="7">
    <location>
        <begin position="277"/>
        <end position="286"/>
    </location>
</feature>
<evidence type="ECO:0000313" key="11">
    <source>
        <dbReference type="Proteomes" id="UP000521872"/>
    </source>
</evidence>
<gene>
    <name evidence="10" type="ORF">D9613_004913</name>
</gene>
<reference evidence="10 11" key="1">
    <citation type="submission" date="2019-12" db="EMBL/GenBank/DDBJ databases">
        <authorList>
            <person name="Floudas D."/>
            <person name="Bentzer J."/>
            <person name="Ahren D."/>
            <person name="Johansson T."/>
            <person name="Persson P."/>
            <person name="Tunlid A."/>
        </authorList>
    </citation>
    <scope>NUCLEOTIDE SEQUENCE [LARGE SCALE GENOMIC DNA]</scope>
    <source>
        <strain evidence="10 11">CBS 102.39</strain>
    </source>
</reference>
<feature type="compositionally biased region" description="Low complexity" evidence="7">
    <location>
        <begin position="1"/>
        <end position="30"/>
    </location>
</feature>
<comment type="caution">
    <text evidence="10">The sequence shown here is derived from an EMBL/GenBank/DDBJ whole genome shotgun (WGS) entry which is preliminary data.</text>
</comment>
<dbReference type="AlphaFoldDB" id="A0A8H4VRN5"/>
<dbReference type="Proteomes" id="UP000521872">
    <property type="component" value="Unassembled WGS sequence"/>
</dbReference>
<evidence type="ECO:0000256" key="2">
    <source>
        <dbReference type="ARBA" id="ARBA00010337"/>
    </source>
</evidence>
<evidence type="ECO:0000259" key="8">
    <source>
        <dbReference type="Pfam" id="PF04130"/>
    </source>
</evidence>
<accession>A0A8H4VRN5</accession>
<feature type="domain" description="Gamma tubulin complex component protein N-terminal" evidence="9">
    <location>
        <begin position="366"/>
        <end position="695"/>
    </location>
</feature>
<dbReference type="PANTHER" id="PTHR19302:SF33">
    <property type="entry name" value="GAMMA-TUBULIN COMPLEX COMPONENT 5"/>
    <property type="match status" value="1"/>
</dbReference>
<comment type="similarity">
    <text evidence="2">Belongs to the TUBGCP family.</text>
</comment>
<feature type="domain" description="Gamma tubulin complex component C-terminal" evidence="8">
    <location>
        <begin position="762"/>
        <end position="1019"/>
    </location>
</feature>
<proteinExistence type="inferred from homology"/>
<dbReference type="GO" id="GO:0005816">
    <property type="term" value="C:spindle pole body"/>
    <property type="evidence" value="ECO:0007669"/>
    <property type="project" value="UniProtKB-ARBA"/>
</dbReference>
<feature type="compositionally biased region" description="Acidic residues" evidence="7">
    <location>
        <begin position="1048"/>
        <end position="1062"/>
    </location>
</feature>
<keyword evidence="4" id="KW-0493">Microtubule</keyword>
<dbReference type="GO" id="GO:0031122">
    <property type="term" value="P:cytoplasmic microtubule organization"/>
    <property type="evidence" value="ECO:0007669"/>
    <property type="project" value="TreeGrafter"/>
</dbReference>
<feature type="coiled-coil region" evidence="6">
    <location>
        <begin position="143"/>
        <end position="170"/>
    </location>
</feature>
<dbReference type="GO" id="GO:0043015">
    <property type="term" value="F:gamma-tubulin binding"/>
    <property type="evidence" value="ECO:0007669"/>
    <property type="project" value="InterPro"/>
</dbReference>